<organism evidence="1">
    <name type="scientific">Cucumis melo</name>
    <name type="common">Muskmelon</name>
    <dbReference type="NCBI Taxonomy" id="3656"/>
    <lineage>
        <taxon>Eukaryota</taxon>
        <taxon>Viridiplantae</taxon>
        <taxon>Streptophyta</taxon>
        <taxon>Embryophyta</taxon>
        <taxon>Tracheophyta</taxon>
        <taxon>Spermatophyta</taxon>
        <taxon>Magnoliopsida</taxon>
        <taxon>eudicotyledons</taxon>
        <taxon>Gunneridae</taxon>
        <taxon>Pentapetalae</taxon>
        <taxon>rosids</taxon>
        <taxon>fabids</taxon>
        <taxon>Cucurbitales</taxon>
        <taxon>Cucurbitaceae</taxon>
        <taxon>Benincaseae</taxon>
        <taxon>Cucumis</taxon>
    </lineage>
</organism>
<sequence>MIMKSLNFVNLVSLVRHICFHNLVTQLLLLSLPTPTQVHRPTILHPNWPNPLLHH</sequence>
<reference evidence="1" key="1">
    <citation type="submission" date="2023-03" db="UniProtKB">
        <authorList>
            <consortium name="EnsemblPlants"/>
        </authorList>
    </citation>
    <scope>IDENTIFICATION</scope>
</reference>
<dbReference type="Gramene" id="MELO3C029926.2.1">
    <property type="protein sequence ID" value="MELO3C029926.2.1"/>
    <property type="gene ID" value="MELO3C029926.2"/>
</dbReference>
<dbReference type="EnsemblPlants" id="MELO3C029926.2.1">
    <property type="protein sequence ID" value="MELO3C029926.2.1"/>
    <property type="gene ID" value="MELO3C029926.2"/>
</dbReference>
<proteinExistence type="predicted"/>
<protein>
    <submittedName>
        <fullName evidence="1">Uncharacterized protein</fullName>
    </submittedName>
</protein>
<name>A0A9I9E7L9_CUCME</name>
<evidence type="ECO:0000313" key="1">
    <source>
        <dbReference type="EnsemblPlants" id="MELO3C029926.2.1"/>
    </source>
</evidence>
<accession>A0A9I9E7L9</accession>
<dbReference type="AlphaFoldDB" id="A0A9I9E7L9"/>